<keyword evidence="2" id="KW-1133">Transmembrane helix</keyword>
<reference evidence="3" key="1">
    <citation type="submission" date="2023-04" db="EMBL/GenBank/DDBJ databases">
        <title>Black Yeasts Isolated from many extreme environments.</title>
        <authorList>
            <person name="Coleine C."/>
            <person name="Stajich J.E."/>
            <person name="Selbmann L."/>
        </authorList>
    </citation>
    <scope>NUCLEOTIDE SEQUENCE</scope>
    <source>
        <strain evidence="3">CCFEE 5312</strain>
    </source>
</reference>
<evidence type="ECO:0000313" key="3">
    <source>
        <dbReference type="EMBL" id="KAK3048641.1"/>
    </source>
</evidence>
<feature type="region of interest" description="Disordered" evidence="1">
    <location>
        <begin position="392"/>
        <end position="417"/>
    </location>
</feature>
<feature type="compositionally biased region" description="Polar residues" evidence="1">
    <location>
        <begin position="405"/>
        <end position="416"/>
    </location>
</feature>
<proteinExistence type="predicted"/>
<comment type="caution">
    <text evidence="3">The sequence shown here is derived from an EMBL/GenBank/DDBJ whole genome shotgun (WGS) entry which is preliminary data.</text>
</comment>
<evidence type="ECO:0000256" key="2">
    <source>
        <dbReference type="SAM" id="Phobius"/>
    </source>
</evidence>
<feature type="region of interest" description="Disordered" evidence="1">
    <location>
        <begin position="551"/>
        <end position="588"/>
    </location>
</feature>
<feature type="region of interest" description="Disordered" evidence="1">
    <location>
        <begin position="206"/>
        <end position="242"/>
    </location>
</feature>
<feature type="transmembrane region" description="Helical" evidence="2">
    <location>
        <begin position="6"/>
        <end position="28"/>
    </location>
</feature>
<dbReference type="AlphaFoldDB" id="A0AAJ0D8A1"/>
<evidence type="ECO:0000313" key="4">
    <source>
        <dbReference type="Proteomes" id="UP001271007"/>
    </source>
</evidence>
<evidence type="ECO:0000256" key="1">
    <source>
        <dbReference type="SAM" id="MobiDB-lite"/>
    </source>
</evidence>
<keyword evidence="2" id="KW-0812">Transmembrane</keyword>
<keyword evidence="2" id="KW-0472">Membrane</keyword>
<keyword evidence="4" id="KW-1185">Reference proteome</keyword>
<accession>A0AAJ0D8A1</accession>
<name>A0AAJ0D8A1_9PEZI</name>
<dbReference type="Proteomes" id="UP001271007">
    <property type="component" value="Unassembled WGS sequence"/>
</dbReference>
<organism evidence="3 4">
    <name type="scientific">Extremus antarcticus</name>
    <dbReference type="NCBI Taxonomy" id="702011"/>
    <lineage>
        <taxon>Eukaryota</taxon>
        <taxon>Fungi</taxon>
        <taxon>Dikarya</taxon>
        <taxon>Ascomycota</taxon>
        <taxon>Pezizomycotina</taxon>
        <taxon>Dothideomycetes</taxon>
        <taxon>Dothideomycetidae</taxon>
        <taxon>Mycosphaerellales</taxon>
        <taxon>Extremaceae</taxon>
        <taxon>Extremus</taxon>
    </lineage>
</organism>
<protein>
    <submittedName>
        <fullName evidence="3">Uncharacterized protein</fullName>
    </submittedName>
</protein>
<feature type="transmembrane region" description="Helical" evidence="2">
    <location>
        <begin position="40"/>
        <end position="60"/>
    </location>
</feature>
<sequence>MDLMLPTLVFTITRHLILCIFWGDYADFNNKDLSHPRRRVISNILLAVLPIALALLYLAFGDDAHLRSPFHAQHSTFAWFVGESVAWVNWLHSYANAVWVLWNVLRWWVWRIETGSRGVEEDGLVTESTTTDQVETTPNTGLRSSDGVVSTIPPLSALLNSNTPLDQGLLASEKVTRTTPVRLLDAVLDETRTPSTCDKASCLTSAMASPRPHTRTQSTFSTTSSTSYTPSRLNPHRTPQSTSLRDIAYNGSEGLINDLDAPAAACFDGNVYDEDPVTTPSRIVTPPARPAFGARFLSSLSNAQPAAAALGRKGSILHSRAKSLAAYVPKLNTGTTTTTSSDRLQTQAPNRIFGDLFNGESAPIRLGPPLSPSKEKEETEFVMEYTPTLTERPGSMFKRRDTTESMRSTPPAQTRKASWFARKPTSTTPTRLQQQDELASLNISQALFPNGAADPLSPAAFNDLLLNATDLLSRMQSAYKEKTDFIASMQPELSAQREEVEEAETRSQHLKFQLEDMGQRAQQQEEAMQEMAAQLAEEKMRVQELRENAARSVRLVRRDSNAGDEEQTPTRHSKRRSHGSSYASDSGFESDLDSVFSAASGAETPISPASASVVGLVGPAGLVGLDGENAQVWNLRQGGRPGKGEGAAWATVEVLRSENQGLKVRMGEMERGMQGCIDFVGALNGV</sequence>
<dbReference type="EMBL" id="JAWDJX010000046">
    <property type="protein sequence ID" value="KAK3048641.1"/>
    <property type="molecule type" value="Genomic_DNA"/>
</dbReference>
<gene>
    <name evidence="3" type="ORF">LTR09_009950</name>
</gene>
<feature type="compositionally biased region" description="Low complexity" evidence="1">
    <location>
        <begin position="215"/>
        <end position="231"/>
    </location>
</feature>
<feature type="region of interest" description="Disordered" evidence="1">
    <location>
        <begin position="359"/>
        <end position="378"/>
    </location>
</feature>